<gene>
    <name evidence="2" type="ORF">CDA63_11820</name>
</gene>
<evidence type="ECO:0000313" key="2">
    <source>
        <dbReference type="EMBL" id="OWP62899.1"/>
    </source>
</evidence>
<dbReference type="PROSITE" id="PS50853">
    <property type="entry name" value="FN3"/>
    <property type="match status" value="1"/>
</dbReference>
<evidence type="ECO:0000313" key="3">
    <source>
        <dbReference type="Proteomes" id="UP000197277"/>
    </source>
</evidence>
<dbReference type="SUPFAM" id="SSF49265">
    <property type="entry name" value="Fibronectin type III"/>
    <property type="match status" value="1"/>
</dbReference>
<dbReference type="InterPro" id="IPR036116">
    <property type="entry name" value="FN3_sf"/>
</dbReference>
<dbReference type="EMBL" id="NIRR01000018">
    <property type="protein sequence ID" value="OWP62899.1"/>
    <property type="molecule type" value="Genomic_DNA"/>
</dbReference>
<dbReference type="SUPFAM" id="SSF52266">
    <property type="entry name" value="SGNH hydrolase"/>
    <property type="match status" value="1"/>
</dbReference>
<dbReference type="Pfam" id="PF00041">
    <property type="entry name" value="fn3"/>
    <property type="match status" value="1"/>
</dbReference>
<dbReference type="GO" id="GO:0016788">
    <property type="term" value="F:hydrolase activity, acting on ester bonds"/>
    <property type="evidence" value="ECO:0007669"/>
    <property type="project" value="UniProtKB-ARBA"/>
</dbReference>
<organism evidence="2 3">
    <name type="scientific">Hymenobacter amundsenii</name>
    <dbReference type="NCBI Taxonomy" id="2006685"/>
    <lineage>
        <taxon>Bacteria</taxon>
        <taxon>Pseudomonadati</taxon>
        <taxon>Bacteroidota</taxon>
        <taxon>Cytophagia</taxon>
        <taxon>Cytophagales</taxon>
        <taxon>Hymenobacteraceae</taxon>
        <taxon>Hymenobacter</taxon>
    </lineage>
</organism>
<dbReference type="AlphaFoldDB" id="A0A246FK30"/>
<dbReference type="CDD" id="cd00063">
    <property type="entry name" value="FN3"/>
    <property type="match status" value="1"/>
</dbReference>
<evidence type="ECO:0000259" key="1">
    <source>
        <dbReference type="PROSITE" id="PS50853"/>
    </source>
</evidence>
<keyword evidence="3" id="KW-1185">Reference proteome</keyword>
<accession>A0A246FK30</accession>
<proteinExistence type="predicted"/>
<name>A0A246FK30_9BACT</name>
<feature type="domain" description="Fibronectin type-III" evidence="1">
    <location>
        <begin position="298"/>
        <end position="399"/>
    </location>
</feature>
<dbReference type="Proteomes" id="UP000197277">
    <property type="component" value="Unassembled WGS sequence"/>
</dbReference>
<protein>
    <recommendedName>
        <fullName evidence="1">Fibronectin type-III domain-containing protein</fullName>
    </recommendedName>
</protein>
<dbReference type="InterPro" id="IPR013783">
    <property type="entry name" value="Ig-like_fold"/>
</dbReference>
<sequence>MPLNILLHLRTALGRRLSHAEVDANFANLRDAIQQLESQLMGGSTTPPASSVSWNGKPLLLVFGGDSRNDASFGQFGAPINRVATALGATYTGANFTFSAANYDLIWTARGGNTVAAQLAAELPPIDAKYCGGIHLFEGGVNSVRQSDTPTAATVGEEVRQQMAKAKAAGYKTVVSTITDCDHDYQARRPADAGYAGPQVQVRIDAVNTIIRANWQTWGVDGFEDLSSHQYIDPIAYPSSYVDGIHPSDIGIGFEAKSKYDRILALNAQYFAVPVPAYEWVLPIPAAATGGSGGTPAVPGQVTGLALTPSDQALTAAWNAPAANGAAITNYAVQLRDTGQNGNVFVAVTRSASATAIQLLSGLVNGLNYQVKVAAINSVGTGPFSDAATASPRLNTGPGIVGKDSDLLTYLPERSFYAFDEVGGGRAYVSGARYGGVKIGFTGTQVRVIVPLFGSGDAKHWLLANGAIAVQNIDANGPEGTTRTYLATFPTAIDRVLLYEREVYDANSRYWMFQAFEALDGGFYKVPV</sequence>
<reference evidence="2 3" key="1">
    <citation type="submission" date="2017-06" db="EMBL/GenBank/DDBJ databases">
        <title>Hymenobacter amundsenii sp. nov. isolated from regoliths in Antarctica.</title>
        <authorList>
            <person name="Sedlacek I."/>
            <person name="Kralova S."/>
            <person name="Pantucek R."/>
            <person name="Svec P."/>
            <person name="Holochova P."/>
            <person name="Stankova E."/>
            <person name="Vrbovska V."/>
            <person name="Busse H.-J."/>
        </authorList>
    </citation>
    <scope>NUCLEOTIDE SEQUENCE [LARGE SCALE GENOMIC DNA]</scope>
    <source>
        <strain evidence="2 3">CCM 8682</strain>
    </source>
</reference>
<dbReference type="SMART" id="SM00060">
    <property type="entry name" value="FN3"/>
    <property type="match status" value="1"/>
</dbReference>
<dbReference type="Gene3D" id="2.60.40.10">
    <property type="entry name" value="Immunoglobulins"/>
    <property type="match status" value="1"/>
</dbReference>
<comment type="caution">
    <text evidence="2">The sequence shown here is derived from an EMBL/GenBank/DDBJ whole genome shotgun (WGS) entry which is preliminary data.</text>
</comment>
<dbReference type="RefSeq" id="WP_088464662.1">
    <property type="nucleotide sequence ID" value="NZ_NIRR01000018.1"/>
</dbReference>
<dbReference type="Gene3D" id="3.40.50.1110">
    <property type="entry name" value="SGNH hydrolase"/>
    <property type="match status" value="1"/>
</dbReference>
<dbReference type="InterPro" id="IPR036514">
    <property type="entry name" value="SGNH_hydro_sf"/>
</dbReference>
<dbReference type="InterPro" id="IPR003961">
    <property type="entry name" value="FN3_dom"/>
</dbReference>